<dbReference type="InterPro" id="IPR023799">
    <property type="entry name" value="RbfA_dom_sf"/>
</dbReference>
<dbReference type="Gene3D" id="3.30.300.20">
    <property type="match status" value="1"/>
</dbReference>
<gene>
    <name evidence="1" type="ORF">METZ01_LOCUS71239</name>
</gene>
<evidence type="ECO:0000313" key="1">
    <source>
        <dbReference type="EMBL" id="SVA18385.1"/>
    </source>
</evidence>
<dbReference type="Pfam" id="PF02033">
    <property type="entry name" value="RBFA"/>
    <property type="match status" value="1"/>
</dbReference>
<dbReference type="AlphaFoldDB" id="A0A381TQR7"/>
<dbReference type="GO" id="GO:0005829">
    <property type="term" value="C:cytosol"/>
    <property type="evidence" value="ECO:0007669"/>
    <property type="project" value="TreeGrafter"/>
</dbReference>
<reference evidence="1" key="1">
    <citation type="submission" date="2018-05" db="EMBL/GenBank/DDBJ databases">
        <authorList>
            <person name="Lanie J.A."/>
            <person name="Ng W.-L."/>
            <person name="Kazmierczak K.M."/>
            <person name="Andrzejewski T.M."/>
            <person name="Davidsen T.M."/>
            <person name="Wayne K.J."/>
            <person name="Tettelin H."/>
            <person name="Glass J.I."/>
            <person name="Rusch D."/>
            <person name="Podicherti R."/>
            <person name="Tsui H.-C.T."/>
            <person name="Winkler M.E."/>
        </authorList>
    </citation>
    <scope>NUCLEOTIDE SEQUENCE</scope>
</reference>
<sequence length="120" mass="14152">MHQQLPFKRTDRVGQQIKSILGDIVLKHISLNHIGFVTFRSVDVSADLRNAKVFYSVLNPKIKIELIENEMNKLRKAFRKYLGLQLNTKNTPELKFYIDESHKFTEEMDQLFKDIKSEDK</sequence>
<protein>
    <recommendedName>
        <fullName evidence="2">Ribosome-binding factor A</fullName>
    </recommendedName>
</protein>
<dbReference type="GO" id="GO:0006364">
    <property type="term" value="P:rRNA processing"/>
    <property type="evidence" value="ECO:0007669"/>
    <property type="project" value="InterPro"/>
</dbReference>
<proteinExistence type="inferred from homology"/>
<dbReference type="HAMAP" id="MF_00003">
    <property type="entry name" value="RbfA"/>
    <property type="match status" value="1"/>
</dbReference>
<name>A0A381TQR7_9ZZZZ</name>
<dbReference type="InterPro" id="IPR000238">
    <property type="entry name" value="RbfA"/>
</dbReference>
<dbReference type="NCBIfam" id="TIGR00082">
    <property type="entry name" value="rbfA"/>
    <property type="match status" value="1"/>
</dbReference>
<dbReference type="GO" id="GO:0043024">
    <property type="term" value="F:ribosomal small subunit binding"/>
    <property type="evidence" value="ECO:0007669"/>
    <property type="project" value="TreeGrafter"/>
</dbReference>
<dbReference type="EMBL" id="UINC01005005">
    <property type="protein sequence ID" value="SVA18385.1"/>
    <property type="molecule type" value="Genomic_DNA"/>
</dbReference>
<evidence type="ECO:0008006" key="2">
    <source>
        <dbReference type="Google" id="ProtNLM"/>
    </source>
</evidence>
<dbReference type="SUPFAM" id="SSF89919">
    <property type="entry name" value="Ribosome-binding factor A, RbfA"/>
    <property type="match status" value="1"/>
</dbReference>
<accession>A0A381TQR7</accession>
<dbReference type="PANTHER" id="PTHR33515">
    <property type="entry name" value="RIBOSOME-BINDING FACTOR A, CHLOROPLASTIC-RELATED"/>
    <property type="match status" value="1"/>
</dbReference>
<dbReference type="PANTHER" id="PTHR33515:SF1">
    <property type="entry name" value="RIBOSOME-BINDING FACTOR A, CHLOROPLASTIC-RELATED"/>
    <property type="match status" value="1"/>
</dbReference>
<dbReference type="InterPro" id="IPR015946">
    <property type="entry name" value="KH_dom-like_a/b"/>
</dbReference>
<organism evidence="1">
    <name type="scientific">marine metagenome</name>
    <dbReference type="NCBI Taxonomy" id="408172"/>
    <lineage>
        <taxon>unclassified sequences</taxon>
        <taxon>metagenomes</taxon>
        <taxon>ecological metagenomes</taxon>
    </lineage>
</organism>